<dbReference type="RefSeq" id="WP_252595231.1">
    <property type="nucleotide sequence ID" value="NZ_CP099489.1"/>
</dbReference>
<name>A0ABY4YZI8_9MICO</name>
<evidence type="ECO:0008006" key="3">
    <source>
        <dbReference type="Google" id="ProtNLM"/>
    </source>
</evidence>
<evidence type="ECO:0000313" key="2">
    <source>
        <dbReference type="Proteomes" id="UP001056455"/>
    </source>
</evidence>
<evidence type="ECO:0000313" key="1">
    <source>
        <dbReference type="EMBL" id="USQ81695.1"/>
    </source>
</evidence>
<accession>A0ABY4YZI8</accession>
<gene>
    <name evidence="1" type="ORF">NF556_08625</name>
</gene>
<reference evidence="1" key="1">
    <citation type="submission" date="2022-06" db="EMBL/GenBank/DDBJ databases">
        <title>Ornithinimicrobium HY1793.</title>
        <authorList>
            <person name="Huang Y."/>
        </authorList>
    </citation>
    <scope>NUCLEOTIDE SEQUENCE</scope>
    <source>
        <strain evidence="1">HY1793</strain>
    </source>
</reference>
<organism evidence="1 2">
    <name type="scientific">Ornithinimicrobium faecis</name>
    <dbReference type="NCBI Taxonomy" id="2934158"/>
    <lineage>
        <taxon>Bacteria</taxon>
        <taxon>Bacillati</taxon>
        <taxon>Actinomycetota</taxon>
        <taxon>Actinomycetes</taxon>
        <taxon>Micrococcales</taxon>
        <taxon>Ornithinimicrobiaceae</taxon>
        <taxon>Ornithinimicrobium</taxon>
    </lineage>
</organism>
<proteinExistence type="predicted"/>
<sequence length="72" mass="8222">MVRPALKATVDQLSETERRDLLHYLEQGVDDGFTLTQEQVAELERRDAELVTGAVDPLTVGELMQRVRSRLR</sequence>
<dbReference type="EMBL" id="CP099489">
    <property type="protein sequence ID" value="USQ81695.1"/>
    <property type="molecule type" value="Genomic_DNA"/>
</dbReference>
<keyword evidence="2" id="KW-1185">Reference proteome</keyword>
<protein>
    <recommendedName>
        <fullName evidence="3">Antitoxin VbhA domain-containing protein</fullName>
    </recommendedName>
</protein>
<dbReference type="Proteomes" id="UP001056455">
    <property type="component" value="Chromosome"/>
</dbReference>